<sequence length="175" mass="18706">MDHLTASPSFTRTAGVLTKSGRQLHNELQRGENWEKKRINIEREIFAHNRGHSWTDGASGDACWSTPGSIILPIEFADVATDAADALQSSTFILITASVATTRTATVRPAEQPSAGPCVCSFQIKLAHEQRTKSPATIPPKTSSASTDQLSGARSGLMRCIAADAATPPLLLPLR</sequence>
<gene>
    <name evidence="1" type="ORF">OLEA9_A006675</name>
</gene>
<name>A0A8S0VGZ5_OLEEU</name>
<reference evidence="1 2" key="1">
    <citation type="submission" date="2019-12" db="EMBL/GenBank/DDBJ databases">
        <authorList>
            <person name="Alioto T."/>
            <person name="Alioto T."/>
            <person name="Gomez Garrido J."/>
        </authorList>
    </citation>
    <scope>NUCLEOTIDE SEQUENCE [LARGE SCALE GENOMIC DNA]</scope>
</reference>
<dbReference type="EMBL" id="CACTIH010009733">
    <property type="protein sequence ID" value="CAA3032900.1"/>
    <property type="molecule type" value="Genomic_DNA"/>
</dbReference>
<proteinExistence type="predicted"/>
<comment type="caution">
    <text evidence="1">The sequence shown here is derived from an EMBL/GenBank/DDBJ whole genome shotgun (WGS) entry which is preliminary data.</text>
</comment>
<dbReference type="Gramene" id="OE9A006675T1">
    <property type="protein sequence ID" value="OE9A006675C1"/>
    <property type="gene ID" value="OE9A006675"/>
</dbReference>
<protein>
    <submittedName>
        <fullName evidence="1">Uncharacterized protein</fullName>
    </submittedName>
</protein>
<organism evidence="1 2">
    <name type="scientific">Olea europaea subsp. europaea</name>
    <dbReference type="NCBI Taxonomy" id="158383"/>
    <lineage>
        <taxon>Eukaryota</taxon>
        <taxon>Viridiplantae</taxon>
        <taxon>Streptophyta</taxon>
        <taxon>Embryophyta</taxon>
        <taxon>Tracheophyta</taxon>
        <taxon>Spermatophyta</taxon>
        <taxon>Magnoliopsida</taxon>
        <taxon>eudicotyledons</taxon>
        <taxon>Gunneridae</taxon>
        <taxon>Pentapetalae</taxon>
        <taxon>asterids</taxon>
        <taxon>lamiids</taxon>
        <taxon>Lamiales</taxon>
        <taxon>Oleaceae</taxon>
        <taxon>Oleeae</taxon>
        <taxon>Olea</taxon>
    </lineage>
</organism>
<dbReference type="AlphaFoldDB" id="A0A8S0VGZ5"/>
<evidence type="ECO:0000313" key="2">
    <source>
        <dbReference type="Proteomes" id="UP000594638"/>
    </source>
</evidence>
<dbReference type="Proteomes" id="UP000594638">
    <property type="component" value="Unassembled WGS sequence"/>
</dbReference>
<evidence type="ECO:0000313" key="1">
    <source>
        <dbReference type="EMBL" id="CAA3032900.1"/>
    </source>
</evidence>
<accession>A0A8S0VGZ5</accession>
<keyword evidence="2" id="KW-1185">Reference proteome</keyword>